<evidence type="ECO:0000256" key="3">
    <source>
        <dbReference type="ARBA" id="ARBA00022989"/>
    </source>
</evidence>
<feature type="transmembrane region" description="Helical" evidence="6">
    <location>
        <begin position="268"/>
        <end position="289"/>
    </location>
</feature>
<evidence type="ECO:0000313" key="8">
    <source>
        <dbReference type="EMBL" id="PWN98850.1"/>
    </source>
</evidence>
<feature type="signal peptide" evidence="7">
    <location>
        <begin position="1"/>
        <end position="21"/>
    </location>
</feature>
<evidence type="ECO:0008006" key="10">
    <source>
        <dbReference type="Google" id="ProtNLM"/>
    </source>
</evidence>
<dbReference type="PANTHER" id="PTHR31465">
    <property type="entry name" value="PROTEIN RTA1-RELATED"/>
    <property type="match status" value="1"/>
</dbReference>
<keyword evidence="9" id="KW-1185">Reference proteome</keyword>
<dbReference type="InterPro" id="IPR007568">
    <property type="entry name" value="RTA1"/>
</dbReference>
<feature type="transmembrane region" description="Helical" evidence="6">
    <location>
        <begin position="98"/>
        <end position="120"/>
    </location>
</feature>
<comment type="subcellular location">
    <subcellularLocation>
        <location evidence="1">Membrane</location>
        <topology evidence="1">Multi-pass membrane protein</topology>
    </subcellularLocation>
</comment>
<reference evidence="8 9" key="1">
    <citation type="journal article" date="2018" name="Mol. Biol. Evol.">
        <title>Broad Genomic Sampling Reveals a Smut Pathogenic Ancestry of the Fungal Clade Ustilaginomycotina.</title>
        <authorList>
            <person name="Kijpornyongpan T."/>
            <person name="Mondo S.J."/>
            <person name="Barry K."/>
            <person name="Sandor L."/>
            <person name="Lee J."/>
            <person name="Lipzen A."/>
            <person name="Pangilinan J."/>
            <person name="LaButti K."/>
            <person name="Hainaut M."/>
            <person name="Henrissat B."/>
            <person name="Grigoriev I.V."/>
            <person name="Spatafora J.W."/>
            <person name="Aime M.C."/>
        </authorList>
    </citation>
    <scope>NUCLEOTIDE SEQUENCE [LARGE SCALE GENOMIC DNA]</scope>
    <source>
        <strain evidence="8 9">MCA 4186</strain>
    </source>
</reference>
<protein>
    <recommendedName>
        <fullName evidence="10">RTA1-domain-containing protein</fullName>
    </recommendedName>
</protein>
<evidence type="ECO:0000313" key="9">
    <source>
        <dbReference type="Proteomes" id="UP000245946"/>
    </source>
</evidence>
<sequence length="339" mass="36982">MAPHPLSLALAALLVASAVQAAPQLTPTSYLSYVPDLAGNAVFGTLYAAASIALWAHTVRWRSWHAVVLPIATTTEALGWFLRIPLRQEQNQDNRGLYIAYYLFLVLSPAGFLAYCYIIYGRLISAADPELIGRAGLKAKSRYSFIPPRLVARFFVISDICTFLIQAAGGGLQTGGNYDQTQLGNKVFLAGVSGQGASYVLFTLLTIVAHIRLCREEPRYAPWHALHNKTARLFVLLYVASIGILVRSGMRIVEMAQGYGGQLYSHEIYTFTLDGLPLIVAVGVFAIWYHHPLVLATQGDAEQRAAELGLKRERGASPSSPTEMSESRAAVRTPESEVA</sequence>
<evidence type="ECO:0000256" key="4">
    <source>
        <dbReference type="ARBA" id="ARBA00023136"/>
    </source>
</evidence>
<feature type="transmembrane region" description="Helical" evidence="6">
    <location>
        <begin position="37"/>
        <end position="55"/>
    </location>
</feature>
<evidence type="ECO:0000256" key="2">
    <source>
        <dbReference type="ARBA" id="ARBA00022692"/>
    </source>
</evidence>
<keyword evidence="2 6" id="KW-0812">Transmembrane</keyword>
<accession>A0A316ZAY4</accession>
<keyword evidence="7" id="KW-0732">Signal</keyword>
<dbReference type="GO" id="GO:0016020">
    <property type="term" value="C:membrane"/>
    <property type="evidence" value="ECO:0007669"/>
    <property type="project" value="UniProtKB-SubCell"/>
</dbReference>
<gene>
    <name evidence="8" type="ORF">FA09DRAFT_329335</name>
</gene>
<feature type="transmembrane region" description="Helical" evidence="6">
    <location>
        <begin position="150"/>
        <end position="168"/>
    </location>
</feature>
<dbReference type="STRING" id="58919.A0A316ZAY4"/>
<evidence type="ECO:0000256" key="7">
    <source>
        <dbReference type="SAM" id="SignalP"/>
    </source>
</evidence>
<dbReference type="Pfam" id="PF04479">
    <property type="entry name" value="RTA1"/>
    <property type="match status" value="1"/>
</dbReference>
<evidence type="ECO:0000256" key="6">
    <source>
        <dbReference type="SAM" id="Phobius"/>
    </source>
</evidence>
<dbReference type="EMBL" id="KZ819290">
    <property type="protein sequence ID" value="PWN98850.1"/>
    <property type="molecule type" value="Genomic_DNA"/>
</dbReference>
<name>A0A316ZAY4_9BASI</name>
<feature type="transmembrane region" description="Helical" evidence="6">
    <location>
        <begin position="67"/>
        <end position="86"/>
    </location>
</feature>
<dbReference type="AlphaFoldDB" id="A0A316ZAY4"/>
<dbReference type="RefSeq" id="XP_025599129.1">
    <property type="nucleotide sequence ID" value="XM_025742137.1"/>
</dbReference>
<keyword evidence="3 6" id="KW-1133">Transmembrane helix</keyword>
<dbReference type="PANTHER" id="PTHR31465:SF1">
    <property type="entry name" value="PROTEIN RTA1-RELATED"/>
    <property type="match status" value="1"/>
</dbReference>
<feature type="compositionally biased region" description="Basic and acidic residues" evidence="5">
    <location>
        <begin position="306"/>
        <end position="315"/>
    </location>
</feature>
<feature type="chain" id="PRO_5016439937" description="RTA1-domain-containing protein" evidence="7">
    <location>
        <begin position="22"/>
        <end position="339"/>
    </location>
</feature>
<organism evidence="8 9">
    <name type="scientific">Tilletiopsis washingtonensis</name>
    <dbReference type="NCBI Taxonomy" id="58919"/>
    <lineage>
        <taxon>Eukaryota</taxon>
        <taxon>Fungi</taxon>
        <taxon>Dikarya</taxon>
        <taxon>Basidiomycota</taxon>
        <taxon>Ustilaginomycotina</taxon>
        <taxon>Exobasidiomycetes</taxon>
        <taxon>Entylomatales</taxon>
        <taxon>Entylomatales incertae sedis</taxon>
        <taxon>Tilletiopsis</taxon>
    </lineage>
</organism>
<evidence type="ECO:0000256" key="1">
    <source>
        <dbReference type="ARBA" id="ARBA00004141"/>
    </source>
</evidence>
<feature type="region of interest" description="Disordered" evidence="5">
    <location>
        <begin position="306"/>
        <end position="339"/>
    </location>
</feature>
<keyword evidence="4 6" id="KW-0472">Membrane</keyword>
<evidence type="ECO:0000256" key="5">
    <source>
        <dbReference type="SAM" id="MobiDB-lite"/>
    </source>
</evidence>
<feature type="transmembrane region" description="Helical" evidence="6">
    <location>
        <begin position="230"/>
        <end position="248"/>
    </location>
</feature>
<dbReference type="GeneID" id="37269681"/>
<proteinExistence type="predicted"/>
<dbReference type="Proteomes" id="UP000245946">
    <property type="component" value="Unassembled WGS sequence"/>
</dbReference>
<dbReference type="OrthoDB" id="3358017at2759"/>
<feature type="transmembrane region" description="Helical" evidence="6">
    <location>
        <begin position="188"/>
        <end position="209"/>
    </location>
</feature>